<dbReference type="InterPro" id="IPR029063">
    <property type="entry name" value="SAM-dependent_MTases_sf"/>
</dbReference>
<keyword evidence="2 5" id="KW-0808">Transferase</keyword>
<evidence type="ECO:0000259" key="4">
    <source>
        <dbReference type="Pfam" id="PF13649"/>
    </source>
</evidence>
<sequence length="201" mass="22153">MEDIRHGHRTVYETHARRWDRERSRRLFEKPWLDRLLQHVPAGGDVLDLGCGAGEPIARYLIEQGRRVTGIDFAAGMLDLARSRFPGEIWIAGDMRALDLGRRFSGIVAWNSSFHLSRNEQRQLLPRLGRHLLPGGALLMTVGPAEGEALGHVGDGTVYHASLSPAEFEERLAAAGLLVESFVANDLACAGHSVVLARMTA</sequence>
<keyword evidence="1 5" id="KW-0489">Methyltransferase</keyword>
<reference evidence="5 6" key="1">
    <citation type="submission" date="2016-07" db="EMBL/GenBank/DDBJ databases">
        <title>Draft Genome Sequence of Methylobrevis pamukkalensis PK2.</title>
        <authorList>
            <person name="Vasilenko O.V."/>
            <person name="Doronina N.V."/>
            <person name="Shmareva M.N."/>
            <person name="Tarlachkov S.V."/>
            <person name="Mustakhimov I."/>
            <person name="Trotsenko Y.A."/>
        </authorList>
    </citation>
    <scope>NUCLEOTIDE SEQUENCE [LARGE SCALE GENOMIC DNA]</scope>
    <source>
        <strain evidence="5 6">PK2</strain>
    </source>
</reference>
<gene>
    <name evidence="5" type="primary">tylM1</name>
    <name evidence="5" type="ORF">A6302_03610</name>
</gene>
<dbReference type="PANTHER" id="PTHR43464">
    <property type="entry name" value="METHYLTRANSFERASE"/>
    <property type="match status" value="1"/>
</dbReference>
<keyword evidence="3" id="KW-0949">S-adenosyl-L-methionine</keyword>
<dbReference type="Gene3D" id="3.40.50.150">
    <property type="entry name" value="Vaccinia Virus protein VP39"/>
    <property type="match status" value="1"/>
</dbReference>
<dbReference type="CDD" id="cd02440">
    <property type="entry name" value="AdoMet_MTases"/>
    <property type="match status" value="1"/>
</dbReference>
<accession>A0A1E3GYF4</accession>
<dbReference type="RefSeq" id="WP_069307913.1">
    <property type="nucleotide sequence ID" value="NZ_MCRJ01000111.1"/>
</dbReference>
<protein>
    <submittedName>
        <fullName evidence="5">dTDP-3-amino-3,6-dideoxy-alpha-D-glucopyranose N,N-dimethyltransferase</fullName>
        <ecNumber evidence="5">2.1.1.235</ecNumber>
    </submittedName>
</protein>
<keyword evidence="6" id="KW-1185">Reference proteome</keyword>
<feature type="domain" description="Methyltransferase" evidence="4">
    <location>
        <begin position="46"/>
        <end position="136"/>
    </location>
</feature>
<dbReference type="GO" id="GO:0032259">
    <property type="term" value="P:methylation"/>
    <property type="evidence" value="ECO:0007669"/>
    <property type="project" value="UniProtKB-KW"/>
</dbReference>
<evidence type="ECO:0000256" key="3">
    <source>
        <dbReference type="ARBA" id="ARBA00022691"/>
    </source>
</evidence>
<dbReference type="OrthoDB" id="9765084at2"/>
<dbReference type="Proteomes" id="UP000094622">
    <property type="component" value="Unassembled WGS sequence"/>
</dbReference>
<evidence type="ECO:0000313" key="6">
    <source>
        <dbReference type="Proteomes" id="UP000094622"/>
    </source>
</evidence>
<proteinExistence type="predicted"/>
<dbReference type="InterPro" id="IPR041698">
    <property type="entry name" value="Methyltransf_25"/>
</dbReference>
<dbReference type="EC" id="2.1.1.235" evidence="5"/>
<organism evidence="5 6">
    <name type="scientific">Methylobrevis pamukkalensis</name>
    <dbReference type="NCBI Taxonomy" id="1439726"/>
    <lineage>
        <taxon>Bacteria</taxon>
        <taxon>Pseudomonadati</taxon>
        <taxon>Pseudomonadota</taxon>
        <taxon>Alphaproteobacteria</taxon>
        <taxon>Hyphomicrobiales</taxon>
        <taxon>Pleomorphomonadaceae</taxon>
        <taxon>Methylobrevis</taxon>
    </lineage>
</organism>
<name>A0A1E3GYF4_9HYPH</name>
<evidence type="ECO:0000256" key="1">
    <source>
        <dbReference type="ARBA" id="ARBA00022603"/>
    </source>
</evidence>
<dbReference type="PANTHER" id="PTHR43464:SF19">
    <property type="entry name" value="UBIQUINONE BIOSYNTHESIS O-METHYLTRANSFERASE, MITOCHONDRIAL"/>
    <property type="match status" value="1"/>
</dbReference>
<evidence type="ECO:0000256" key="2">
    <source>
        <dbReference type="ARBA" id="ARBA00022679"/>
    </source>
</evidence>
<evidence type="ECO:0000313" key="5">
    <source>
        <dbReference type="EMBL" id="ODN69072.1"/>
    </source>
</evidence>
<dbReference type="SUPFAM" id="SSF53335">
    <property type="entry name" value="S-adenosyl-L-methionine-dependent methyltransferases"/>
    <property type="match status" value="1"/>
</dbReference>
<dbReference type="Pfam" id="PF13649">
    <property type="entry name" value="Methyltransf_25"/>
    <property type="match status" value="1"/>
</dbReference>
<dbReference type="EMBL" id="MCRJ01000111">
    <property type="protein sequence ID" value="ODN69072.1"/>
    <property type="molecule type" value="Genomic_DNA"/>
</dbReference>
<comment type="caution">
    <text evidence="5">The sequence shown here is derived from an EMBL/GenBank/DDBJ whole genome shotgun (WGS) entry which is preliminary data.</text>
</comment>
<dbReference type="AlphaFoldDB" id="A0A1E3GYF4"/>
<dbReference type="GO" id="GO:0008168">
    <property type="term" value="F:methyltransferase activity"/>
    <property type="evidence" value="ECO:0007669"/>
    <property type="project" value="UniProtKB-KW"/>
</dbReference>